<name>A0ABV8TJM7_9ACTN</name>
<keyword evidence="2 4" id="KW-0238">DNA-binding</keyword>
<dbReference type="PROSITE" id="PS50977">
    <property type="entry name" value="HTH_TETR_2"/>
    <property type="match status" value="1"/>
</dbReference>
<dbReference type="PANTHER" id="PTHR30055:SF234">
    <property type="entry name" value="HTH-TYPE TRANSCRIPTIONAL REGULATOR BETI"/>
    <property type="match status" value="1"/>
</dbReference>
<gene>
    <name evidence="6" type="ORF">ACFPC0_24525</name>
</gene>
<evidence type="ECO:0000256" key="3">
    <source>
        <dbReference type="ARBA" id="ARBA00023163"/>
    </source>
</evidence>
<dbReference type="InterPro" id="IPR050109">
    <property type="entry name" value="HTH-type_TetR-like_transc_reg"/>
</dbReference>
<dbReference type="RefSeq" id="WP_381741978.1">
    <property type="nucleotide sequence ID" value="NZ_JBHSDP010000024.1"/>
</dbReference>
<evidence type="ECO:0000256" key="1">
    <source>
        <dbReference type="ARBA" id="ARBA00023015"/>
    </source>
</evidence>
<dbReference type="Gene3D" id="1.10.357.10">
    <property type="entry name" value="Tetracycline Repressor, domain 2"/>
    <property type="match status" value="1"/>
</dbReference>
<dbReference type="SUPFAM" id="SSF46689">
    <property type="entry name" value="Homeodomain-like"/>
    <property type="match status" value="1"/>
</dbReference>
<dbReference type="EMBL" id="JBHSDP010000024">
    <property type="protein sequence ID" value="MFC4330895.1"/>
    <property type="molecule type" value="Genomic_DNA"/>
</dbReference>
<dbReference type="PRINTS" id="PR00455">
    <property type="entry name" value="HTHTETR"/>
</dbReference>
<proteinExistence type="predicted"/>
<dbReference type="InterPro" id="IPR001647">
    <property type="entry name" value="HTH_TetR"/>
</dbReference>
<evidence type="ECO:0000259" key="5">
    <source>
        <dbReference type="PROSITE" id="PS50977"/>
    </source>
</evidence>
<evidence type="ECO:0000313" key="6">
    <source>
        <dbReference type="EMBL" id="MFC4330895.1"/>
    </source>
</evidence>
<dbReference type="PANTHER" id="PTHR30055">
    <property type="entry name" value="HTH-TYPE TRANSCRIPTIONAL REGULATOR RUTR"/>
    <property type="match status" value="1"/>
</dbReference>
<evidence type="ECO:0000256" key="2">
    <source>
        <dbReference type="ARBA" id="ARBA00023125"/>
    </source>
</evidence>
<evidence type="ECO:0000256" key="4">
    <source>
        <dbReference type="PROSITE-ProRule" id="PRU00335"/>
    </source>
</evidence>
<keyword evidence="7" id="KW-1185">Reference proteome</keyword>
<comment type="caution">
    <text evidence="6">The sequence shown here is derived from an EMBL/GenBank/DDBJ whole genome shotgun (WGS) entry which is preliminary data.</text>
</comment>
<accession>A0ABV8TJM7</accession>
<feature type="DNA-binding region" description="H-T-H motif" evidence="4">
    <location>
        <begin position="39"/>
        <end position="58"/>
    </location>
</feature>
<feature type="domain" description="HTH tetR-type" evidence="5">
    <location>
        <begin position="16"/>
        <end position="76"/>
    </location>
</feature>
<reference evidence="7" key="1">
    <citation type="journal article" date="2019" name="Int. J. Syst. Evol. Microbiol.">
        <title>The Global Catalogue of Microorganisms (GCM) 10K type strain sequencing project: providing services to taxonomists for standard genome sequencing and annotation.</title>
        <authorList>
            <consortium name="The Broad Institute Genomics Platform"/>
            <consortium name="The Broad Institute Genome Sequencing Center for Infectious Disease"/>
            <person name="Wu L."/>
            <person name="Ma J."/>
        </authorList>
    </citation>
    <scope>NUCLEOTIDE SEQUENCE [LARGE SCALE GENOMIC DNA]</scope>
    <source>
        <strain evidence="7">PCU 347</strain>
    </source>
</reference>
<keyword evidence="3" id="KW-0804">Transcription</keyword>
<dbReference type="Pfam" id="PF00440">
    <property type="entry name" value="TetR_N"/>
    <property type="match status" value="1"/>
</dbReference>
<sequence>MAKRVYRSVVRAASARETRAEVLRAAEELFAGQGYTRTTVAQIAERAGVAVNTVYTSVGGKPALIGALARESTDDEGITESMAAVLAETDPRRILRLTAEGTGEVTRRRSAFLHVMVDNAASDPAVAAAAEYAVGRYRQRLAAVSGRLVTLGAVRSDAARTEQILWFYFGTASWSTARELGWDWDETAAWLAEQAASALLG</sequence>
<dbReference type="Proteomes" id="UP001595824">
    <property type="component" value="Unassembled WGS sequence"/>
</dbReference>
<evidence type="ECO:0000313" key="7">
    <source>
        <dbReference type="Proteomes" id="UP001595824"/>
    </source>
</evidence>
<keyword evidence="1" id="KW-0805">Transcription regulation</keyword>
<organism evidence="6 7">
    <name type="scientific">Streptomyces andamanensis</name>
    <dbReference type="NCBI Taxonomy" id="1565035"/>
    <lineage>
        <taxon>Bacteria</taxon>
        <taxon>Bacillati</taxon>
        <taxon>Actinomycetota</taxon>
        <taxon>Actinomycetes</taxon>
        <taxon>Kitasatosporales</taxon>
        <taxon>Streptomycetaceae</taxon>
        <taxon>Streptomyces</taxon>
    </lineage>
</organism>
<protein>
    <submittedName>
        <fullName evidence="6">TetR/AcrR family transcriptional regulator</fullName>
    </submittedName>
</protein>
<dbReference type="InterPro" id="IPR009057">
    <property type="entry name" value="Homeodomain-like_sf"/>
</dbReference>